<gene>
    <name evidence="1" type="ORF">CC78DRAFT_576930</name>
</gene>
<comment type="caution">
    <text evidence="1">The sequence shown here is derived from an EMBL/GenBank/DDBJ whole genome shotgun (WGS) entry which is preliminary data.</text>
</comment>
<organism evidence="1 2">
    <name type="scientific">Lojkania enalia</name>
    <dbReference type="NCBI Taxonomy" id="147567"/>
    <lineage>
        <taxon>Eukaryota</taxon>
        <taxon>Fungi</taxon>
        <taxon>Dikarya</taxon>
        <taxon>Ascomycota</taxon>
        <taxon>Pezizomycotina</taxon>
        <taxon>Dothideomycetes</taxon>
        <taxon>Pleosporomycetidae</taxon>
        <taxon>Pleosporales</taxon>
        <taxon>Pleosporales incertae sedis</taxon>
        <taxon>Lojkania</taxon>
    </lineage>
</organism>
<sequence>MHFVAVLYAMATGTTTLFLPKKEKKEASVNAALFDEYVTSGLGTLDNYCSTVAGIPFGPSTNARRDKTKYQLNLRTSPNGSIKVDDVVEDSNGTAVPADKNTSENWSVLFMISRQKTPSQHKINAWINCAVRLGSNRIVIIPFDQRHR</sequence>
<dbReference type="EMBL" id="ML986590">
    <property type="protein sequence ID" value="KAF2267560.1"/>
    <property type="molecule type" value="Genomic_DNA"/>
</dbReference>
<keyword evidence="2" id="KW-1185">Reference proteome</keyword>
<protein>
    <submittedName>
        <fullName evidence="1">Uncharacterized protein</fullName>
    </submittedName>
</protein>
<dbReference type="AlphaFoldDB" id="A0A9P4KFA2"/>
<accession>A0A9P4KFA2</accession>
<dbReference type="OrthoDB" id="565904at2759"/>
<name>A0A9P4KFA2_9PLEO</name>
<dbReference type="Proteomes" id="UP000800093">
    <property type="component" value="Unassembled WGS sequence"/>
</dbReference>
<proteinExistence type="predicted"/>
<reference evidence="2" key="1">
    <citation type="journal article" date="2020" name="Stud. Mycol.">
        <title>101 Dothideomycetes genomes: A test case for predicting lifestyles and emergence of pathogens.</title>
        <authorList>
            <person name="Haridas S."/>
            <person name="Albert R."/>
            <person name="Binder M."/>
            <person name="Bloem J."/>
            <person name="LaButti K."/>
            <person name="Salamov A."/>
            <person name="Andreopoulos B."/>
            <person name="Baker S."/>
            <person name="Barry K."/>
            <person name="Bills G."/>
            <person name="Bluhm B."/>
            <person name="Cannon C."/>
            <person name="Castanera R."/>
            <person name="Culley D."/>
            <person name="Daum C."/>
            <person name="Ezra D."/>
            <person name="Gonzalez J."/>
            <person name="Henrissat B."/>
            <person name="Kuo A."/>
            <person name="Liang C."/>
            <person name="Lipzen A."/>
            <person name="Lutzoni F."/>
            <person name="Magnuson J."/>
            <person name="Mondo S."/>
            <person name="Nolan M."/>
            <person name="Ohm R."/>
            <person name="Pangilinan J."/>
            <person name="Park H.-J."/>
            <person name="Ramirez L."/>
            <person name="Alfaro M."/>
            <person name="Sun H."/>
            <person name="Tritt A."/>
            <person name="Yoshinaga Y."/>
            <person name="Zwiers L.-H."/>
            <person name="Turgeon B."/>
            <person name="Goodwin S."/>
            <person name="Spatafora J."/>
            <person name="Crous P."/>
            <person name="Grigoriev I."/>
        </authorList>
    </citation>
    <scope>NUCLEOTIDE SEQUENCE [LARGE SCALE GENOMIC DNA]</scope>
    <source>
        <strain evidence="2">CBS 304.66</strain>
    </source>
</reference>
<evidence type="ECO:0000313" key="1">
    <source>
        <dbReference type="EMBL" id="KAF2267560.1"/>
    </source>
</evidence>
<evidence type="ECO:0000313" key="2">
    <source>
        <dbReference type="Proteomes" id="UP000800093"/>
    </source>
</evidence>